<evidence type="ECO:0000313" key="1">
    <source>
        <dbReference type="EMBL" id="KAG8513189.1"/>
    </source>
</evidence>
<keyword evidence="2" id="KW-1185">Reference proteome</keyword>
<evidence type="ECO:0000313" key="2">
    <source>
        <dbReference type="Proteomes" id="UP000700334"/>
    </source>
</evidence>
<dbReference type="Proteomes" id="UP000700334">
    <property type="component" value="Unassembled WGS sequence"/>
</dbReference>
<dbReference type="EMBL" id="JAGFMF010011774">
    <property type="protein sequence ID" value="KAG8513189.1"/>
    <property type="molecule type" value="Genomic_DNA"/>
</dbReference>
<comment type="caution">
    <text evidence="1">The sequence shown here is derived from an EMBL/GenBank/DDBJ whole genome shotgun (WGS) entry which is preliminary data.</text>
</comment>
<organism evidence="1 2">
    <name type="scientific">Galemys pyrenaicus</name>
    <name type="common">Iberian desman</name>
    <name type="synonym">Pyrenean desman</name>
    <dbReference type="NCBI Taxonomy" id="202257"/>
    <lineage>
        <taxon>Eukaryota</taxon>
        <taxon>Metazoa</taxon>
        <taxon>Chordata</taxon>
        <taxon>Craniata</taxon>
        <taxon>Vertebrata</taxon>
        <taxon>Euteleostomi</taxon>
        <taxon>Mammalia</taxon>
        <taxon>Eutheria</taxon>
        <taxon>Laurasiatheria</taxon>
        <taxon>Eulipotyphla</taxon>
        <taxon>Talpidae</taxon>
        <taxon>Galemys</taxon>
    </lineage>
</organism>
<name>A0A8J6DLY1_GALPY</name>
<gene>
    <name evidence="1" type="ORF">J0S82_020933</name>
</gene>
<reference evidence="1" key="1">
    <citation type="journal article" date="2021" name="Evol. Appl.">
        <title>The genome of the Pyrenean desman and the effects of bottlenecks and inbreeding on the genomic landscape of an endangered species.</title>
        <authorList>
            <person name="Escoda L."/>
            <person name="Castresana J."/>
        </authorList>
    </citation>
    <scope>NUCLEOTIDE SEQUENCE</scope>
    <source>
        <strain evidence="1">IBE-C5619</strain>
    </source>
</reference>
<sequence length="78" mass="9338">MVQQKKLFRKHLRNRFIKLPQKQNDNSKGKIEDRAFRLLLQVPIRPCYASSQMYKALPIKGLLGRPQKRLLYSREDNQ</sequence>
<protein>
    <submittedName>
        <fullName evidence="1">Uncharacterized protein</fullName>
    </submittedName>
</protein>
<dbReference type="AlphaFoldDB" id="A0A8J6DLY1"/>
<proteinExistence type="predicted"/>
<accession>A0A8J6DLY1</accession>